<keyword evidence="2" id="KW-1185">Reference proteome</keyword>
<gene>
    <name evidence="1" type="ORF">PISS_b0656</name>
</gene>
<name>A0ABN5CET5_9GAMM</name>
<reference evidence="1 2" key="1">
    <citation type="submission" date="2015-06" db="EMBL/GenBank/DDBJ databases">
        <authorList>
            <person name="Xie B.-B."/>
            <person name="Rong J.-C."/>
            <person name="Qin Q.-L."/>
            <person name="Zhang Y.-Z."/>
        </authorList>
    </citation>
    <scope>NUCLEOTIDE SEQUENCE [LARGE SCALE GENOMIC DNA]</scope>
    <source>
        <strain evidence="1 2">KMM 3549</strain>
    </source>
</reference>
<evidence type="ECO:0000313" key="2">
    <source>
        <dbReference type="Proteomes" id="UP000217258"/>
    </source>
</evidence>
<proteinExistence type="predicted"/>
<sequence>MIYAQRGREDAALLEEDIKQGCLVVLVSHLLLIHFSL</sequence>
<accession>A0ABN5CET5</accession>
<protein>
    <submittedName>
        <fullName evidence="1">Uncharacterized protein</fullName>
    </submittedName>
</protein>
<dbReference type="Proteomes" id="UP000217258">
    <property type="component" value="Chromosome II"/>
</dbReference>
<organism evidence="1 2">
    <name type="scientific">Pseudoalteromonas issachenkonii</name>
    <dbReference type="NCBI Taxonomy" id="152297"/>
    <lineage>
        <taxon>Bacteria</taxon>
        <taxon>Pseudomonadati</taxon>
        <taxon>Pseudomonadota</taxon>
        <taxon>Gammaproteobacteria</taxon>
        <taxon>Alteromonadales</taxon>
        <taxon>Pseudoalteromonadaceae</taxon>
        <taxon>Pseudoalteromonas</taxon>
    </lineage>
</organism>
<evidence type="ECO:0000313" key="1">
    <source>
        <dbReference type="EMBL" id="ATC92761.1"/>
    </source>
</evidence>
<dbReference type="EMBL" id="CP011031">
    <property type="protein sequence ID" value="ATC92761.1"/>
    <property type="molecule type" value="Genomic_DNA"/>
</dbReference>